<dbReference type="KEGG" id="kyr:CVV65_15225"/>
<dbReference type="FunFam" id="3.40.50.300:FF:000421">
    <property type="entry name" value="Branched-chain amino acid ABC transporter ATP-binding protein"/>
    <property type="match status" value="1"/>
</dbReference>
<dbReference type="InterPro" id="IPR003439">
    <property type="entry name" value="ABC_transporter-like_ATP-bd"/>
</dbReference>
<keyword evidence="3" id="KW-0067">ATP-binding</keyword>
<dbReference type="Proteomes" id="UP000231932">
    <property type="component" value="Chromosome"/>
</dbReference>
<dbReference type="RefSeq" id="WP_100668859.1">
    <property type="nucleotide sequence ID" value="NZ_CP024955.1"/>
</dbReference>
<dbReference type="InterPro" id="IPR032823">
    <property type="entry name" value="BCA_ABC_TP_C"/>
</dbReference>
<dbReference type="AlphaFoldDB" id="A0A2K8NC22"/>
<dbReference type="SUPFAM" id="SSF52540">
    <property type="entry name" value="P-loop containing nucleoside triphosphate hydrolases"/>
    <property type="match status" value="1"/>
</dbReference>
<dbReference type="GO" id="GO:0016887">
    <property type="term" value="F:ATP hydrolysis activity"/>
    <property type="evidence" value="ECO:0007669"/>
    <property type="project" value="InterPro"/>
</dbReference>
<evidence type="ECO:0000256" key="3">
    <source>
        <dbReference type="ARBA" id="ARBA00022840"/>
    </source>
</evidence>
<dbReference type="OrthoDB" id="9805514at2"/>
<dbReference type="CDD" id="cd03219">
    <property type="entry name" value="ABC_Mj1267_LivG_branched"/>
    <property type="match status" value="1"/>
</dbReference>
<keyword evidence="1" id="KW-0813">Transport</keyword>
<dbReference type="GO" id="GO:0042941">
    <property type="term" value="P:D-alanine transmembrane transport"/>
    <property type="evidence" value="ECO:0007669"/>
    <property type="project" value="TreeGrafter"/>
</dbReference>
<dbReference type="PANTHER" id="PTHR45772">
    <property type="entry name" value="CONSERVED COMPONENT OF ABC TRANSPORTER FOR NATURAL AMINO ACIDS-RELATED"/>
    <property type="match status" value="1"/>
</dbReference>
<evidence type="ECO:0000256" key="1">
    <source>
        <dbReference type="ARBA" id="ARBA00022448"/>
    </source>
</evidence>
<dbReference type="Pfam" id="PF00005">
    <property type="entry name" value="ABC_tran"/>
    <property type="match status" value="1"/>
</dbReference>
<gene>
    <name evidence="5" type="ORF">CVV65_15225</name>
</gene>
<dbReference type="GO" id="GO:0015808">
    <property type="term" value="P:L-alanine transport"/>
    <property type="evidence" value="ECO:0007669"/>
    <property type="project" value="TreeGrafter"/>
</dbReference>
<sequence>MEPILRIDRVSLSFGGVKAVNKVSLNVYPGQILGLIGPNGAGKSTLFNIITGLYKPSEGRIFFKGRDITGEKPHKITALGISRTFQNIRLLMDRTVFENILVAFHRQCQYSLVQTFFITRTFKQAERQVKERALQLLDSFGLASTADTLVEELPQGIQRRIEIVRAVATGADLIFLDEPAAGLNAIETKELIEVIKRLNREGKTIILIEHDMKLVKEVCEEIAVLHYGQLLRSGTFDTIRSDPLVIQAYLGRQKEHA</sequence>
<dbReference type="InterPro" id="IPR003593">
    <property type="entry name" value="AAA+_ATPase"/>
</dbReference>
<dbReference type="EMBL" id="CP024955">
    <property type="protein sequence ID" value="ATY86110.1"/>
    <property type="molecule type" value="Genomic_DNA"/>
</dbReference>
<feature type="domain" description="ABC transporter" evidence="4">
    <location>
        <begin position="5"/>
        <end position="252"/>
    </location>
</feature>
<dbReference type="PROSITE" id="PS50893">
    <property type="entry name" value="ABC_TRANSPORTER_2"/>
    <property type="match status" value="1"/>
</dbReference>
<keyword evidence="6" id="KW-1185">Reference proteome</keyword>
<dbReference type="PANTHER" id="PTHR45772:SF7">
    <property type="entry name" value="AMINO ACID ABC TRANSPORTER ATP-BINDING PROTEIN"/>
    <property type="match status" value="1"/>
</dbReference>
<dbReference type="SMART" id="SM00382">
    <property type="entry name" value="AAA"/>
    <property type="match status" value="1"/>
</dbReference>
<proteinExistence type="predicted"/>
<dbReference type="GO" id="GO:0005304">
    <property type="term" value="F:L-valine transmembrane transporter activity"/>
    <property type="evidence" value="ECO:0007669"/>
    <property type="project" value="TreeGrafter"/>
</dbReference>
<dbReference type="GO" id="GO:0015192">
    <property type="term" value="F:L-phenylalanine transmembrane transporter activity"/>
    <property type="evidence" value="ECO:0007669"/>
    <property type="project" value="TreeGrafter"/>
</dbReference>
<dbReference type="InterPro" id="IPR051120">
    <property type="entry name" value="ABC_AA/LPS_Transport"/>
</dbReference>
<evidence type="ECO:0000256" key="2">
    <source>
        <dbReference type="ARBA" id="ARBA00022741"/>
    </source>
</evidence>
<organism evidence="5 6">
    <name type="scientific">Kyrpidia spormannii</name>
    <dbReference type="NCBI Taxonomy" id="2055160"/>
    <lineage>
        <taxon>Bacteria</taxon>
        <taxon>Bacillati</taxon>
        <taxon>Bacillota</taxon>
        <taxon>Bacilli</taxon>
        <taxon>Bacillales</taxon>
        <taxon>Alicyclobacillaceae</taxon>
        <taxon>Kyrpidia</taxon>
    </lineage>
</organism>
<dbReference type="GO" id="GO:1903805">
    <property type="term" value="P:L-valine import across plasma membrane"/>
    <property type="evidence" value="ECO:0007669"/>
    <property type="project" value="TreeGrafter"/>
</dbReference>
<evidence type="ECO:0000313" key="5">
    <source>
        <dbReference type="EMBL" id="ATY86110.1"/>
    </source>
</evidence>
<accession>A0A2K8NC22</accession>
<dbReference type="GO" id="GO:0015188">
    <property type="term" value="F:L-isoleucine transmembrane transporter activity"/>
    <property type="evidence" value="ECO:0007669"/>
    <property type="project" value="TreeGrafter"/>
</dbReference>
<name>A0A2K8NC22_9BACL</name>
<dbReference type="GO" id="GO:0005886">
    <property type="term" value="C:plasma membrane"/>
    <property type="evidence" value="ECO:0007669"/>
    <property type="project" value="TreeGrafter"/>
</dbReference>
<protein>
    <recommendedName>
        <fullName evidence="4">ABC transporter domain-containing protein</fullName>
    </recommendedName>
</protein>
<dbReference type="Pfam" id="PF12399">
    <property type="entry name" value="BCA_ABC_TP_C"/>
    <property type="match status" value="1"/>
</dbReference>
<dbReference type="GO" id="GO:0005524">
    <property type="term" value="F:ATP binding"/>
    <property type="evidence" value="ECO:0007669"/>
    <property type="project" value="UniProtKB-KW"/>
</dbReference>
<evidence type="ECO:0000259" key="4">
    <source>
        <dbReference type="PROSITE" id="PS50893"/>
    </source>
</evidence>
<keyword evidence="2" id="KW-0547">Nucleotide-binding</keyword>
<dbReference type="InterPro" id="IPR027417">
    <property type="entry name" value="P-loop_NTPase"/>
</dbReference>
<reference evidence="6" key="1">
    <citation type="submission" date="2017-11" db="EMBL/GenBank/DDBJ databases">
        <title>Complete Genome Sequence of Kyrpidia sp. Strain EA-1, a thermophilic, hydrogen-oxidizing Bacterium, isolated from the Azores.</title>
        <authorList>
            <person name="Reiner J.E."/>
            <person name="Lapp C.J."/>
            <person name="Bunk B."/>
            <person name="Gescher J."/>
        </authorList>
    </citation>
    <scope>NUCLEOTIDE SEQUENCE [LARGE SCALE GENOMIC DNA]</scope>
    <source>
        <strain evidence="6">EA-1</strain>
    </source>
</reference>
<dbReference type="GO" id="GO:1903806">
    <property type="term" value="P:L-isoleucine import across plasma membrane"/>
    <property type="evidence" value="ECO:0007669"/>
    <property type="project" value="TreeGrafter"/>
</dbReference>
<dbReference type="Gene3D" id="3.40.50.300">
    <property type="entry name" value="P-loop containing nucleotide triphosphate hydrolases"/>
    <property type="match status" value="1"/>
</dbReference>
<evidence type="ECO:0000313" key="6">
    <source>
        <dbReference type="Proteomes" id="UP000231932"/>
    </source>
</evidence>